<keyword evidence="4" id="KW-0732">Signal</keyword>
<evidence type="ECO:0000313" key="8">
    <source>
        <dbReference type="Proteomes" id="UP000002215"/>
    </source>
</evidence>
<evidence type="ECO:0000256" key="2">
    <source>
        <dbReference type="ARBA" id="ARBA00023136"/>
    </source>
</evidence>
<feature type="signal peptide" evidence="4">
    <location>
        <begin position="1"/>
        <end position="17"/>
    </location>
</feature>
<dbReference type="KEGG" id="cpi:Cpin_2857"/>
<dbReference type="Pfam" id="PF13715">
    <property type="entry name" value="CarbopepD_reg_2"/>
    <property type="match status" value="1"/>
</dbReference>
<name>A0A979GUC2_CHIPD</name>
<accession>A0A979GUC2</accession>
<dbReference type="SUPFAM" id="SSF56935">
    <property type="entry name" value="Porins"/>
    <property type="match status" value="1"/>
</dbReference>
<dbReference type="NCBIfam" id="TIGR04056">
    <property type="entry name" value="OMP_RagA_SusC"/>
    <property type="match status" value="1"/>
</dbReference>
<dbReference type="Pfam" id="PF07660">
    <property type="entry name" value="STN"/>
    <property type="match status" value="1"/>
</dbReference>
<dbReference type="InterPro" id="IPR023997">
    <property type="entry name" value="TonB-dep_OMP_SusC/RagA_CS"/>
</dbReference>
<proteinExistence type="predicted"/>
<keyword evidence="3" id="KW-0998">Cell outer membrane</keyword>
<protein>
    <submittedName>
        <fullName evidence="7">TonB-dependent receptor plug</fullName>
    </submittedName>
</protein>
<dbReference type="SUPFAM" id="SSF49464">
    <property type="entry name" value="Carboxypeptidase regulatory domain-like"/>
    <property type="match status" value="1"/>
</dbReference>
<gene>
    <name evidence="7" type="ordered locus">Cpin_2857</name>
</gene>
<dbReference type="GO" id="GO:0019867">
    <property type="term" value="C:outer membrane"/>
    <property type="evidence" value="ECO:0007669"/>
    <property type="project" value="InterPro"/>
</dbReference>
<dbReference type="RefSeq" id="WP_012790512.1">
    <property type="nucleotide sequence ID" value="NC_013132.1"/>
</dbReference>
<dbReference type="AlphaFoldDB" id="A0A979GUC2"/>
<dbReference type="NCBIfam" id="TIGR04057">
    <property type="entry name" value="SusC_RagA_signa"/>
    <property type="match status" value="1"/>
</dbReference>
<dbReference type="InterPro" id="IPR011662">
    <property type="entry name" value="Secretin/TonB_short_N"/>
</dbReference>
<reference evidence="8" key="1">
    <citation type="submission" date="2009-08" db="EMBL/GenBank/DDBJ databases">
        <title>The complete genome of Chitinophaga pinensis DSM 2588.</title>
        <authorList>
            <consortium name="US DOE Joint Genome Institute (JGI-PGF)"/>
            <person name="Lucas S."/>
            <person name="Copeland A."/>
            <person name="Lapidus A."/>
            <person name="Glavina del Rio T."/>
            <person name="Dalin E."/>
            <person name="Tice H."/>
            <person name="Bruce D."/>
            <person name="Goodwin L."/>
            <person name="Pitluck S."/>
            <person name="Kyrpides N."/>
            <person name="Mavromatis K."/>
            <person name="Ivanova N."/>
            <person name="Mikhailova N."/>
            <person name="Sims D."/>
            <person name="Meinche L."/>
            <person name="Brettin T."/>
            <person name="Detter J.C."/>
            <person name="Han C."/>
            <person name="Larimer F."/>
            <person name="Land M."/>
            <person name="Hauser L."/>
            <person name="Markowitz V."/>
            <person name="Cheng J.-F."/>
            <person name="Hugenholtz P."/>
            <person name="Woyke T."/>
            <person name="Wu D."/>
            <person name="Spring S."/>
            <person name="Klenk H.-P."/>
            <person name="Eisen J.A."/>
        </authorList>
    </citation>
    <scope>NUCLEOTIDE SEQUENCE [LARGE SCALE GENOMIC DNA]</scope>
    <source>
        <strain evidence="8">ATCC 43595 / DSM 2588 / LMG 13176 / NBRC 15968 / NCIMB 11800 / UQM 2034</strain>
    </source>
</reference>
<evidence type="ECO:0000259" key="6">
    <source>
        <dbReference type="Pfam" id="PF07715"/>
    </source>
</evidence>
<dbReference type="Proteomes" id="UP000002215">
    <property type="component" value="Chromosome"/>
</dbReference>
<feature type="domain" description="Secretin/TonB short N-terminal" evidence="5">
    <location>
        <begin position="46"/>
        <end position="95"/>
    </location>
</feature>
<reference evidence="7 8" key="2">
    <citation type="journal article" date="2010" name="Stand. Genomic Sci.">
        <title>Complete genome sequence of Chitinophaga pinensis type strain (UQM 2034).</title>
        <authorList>
            <person name="Glavina Del Rio T."/>
            <person name="Abt B."/>
            <person name="Spring S."/>
            <person name="Lapidus A."/>
            <person name="Nolan M."/>
            <person name="Tice H."/>
            <person name="Copeland A."/>
            <person name="Cheng J.F."/>
            <person name="Chen F."/>
            <person name="Bruce D."/>
            <person name="Goodwin L."/>
            <person name="Pitluck S."/>
            <person name="Ivanova N."/>
            <person name="Mavromatis K."/>
            <person name="Mikhailova N."/>
            <person name="Pati A."/>
            <person name="Chen A."/>
            <person name="Palaniappan K."/>
            <person name="Land M."/>
            <person name="Hauser L."/>
            <person name="Chang Y.J."/>
            <person name="Jeffries C.D."/>
            <person name="Chain P."/>
            <person name="Saunders E."/>
            <person name="Detter J.C."/>
            <person name="Brettin T."/>
            <person name="Rohde M."/>
            <person name="Goker M."/>
            <person name="Bristow J."/>
            <person name="Eisen J.A."/>
            <person name="Markowitz V."/>
            <person name="Hugenholtz P."/>
            <person name="Kyrpides N.C."/>
            <person name="Klenk H.P."/>
            <person name="Lucas S."/>
        </authorList>
    </citation>
    <scope>NUCLEOTIDE SEQUENCE [LARGE SCALE GENOMIC DNA]</scope>
    <source>
        <strain evidence="8">ATCC 43595 / DSM 2588 / LMG 13176 / NBRC 15968 / NCIMB 11800 / UQM 2034</strain>
    </source>
</reference>
<dbReference type="InterPro" id="IPR012910">
    <property type="entry name" value="Plug_dom"/>
</dbReference>
<keyword evidence="7" id="KW-0675">Receptor</keyword>
<feature type="chain" id="PRO_5036732697" evidence="4">
    <location>
        <begin position="18"/>
        <end position="1148"/>
    </location>
</feature>
<keyword evidence="2" id="KW-0472">Membrane</keyword>
<dbReference type="InterPro" id="IPR023996">
    <property type="entry name" value="TonB-dep_OMP_SusC/RagA"/>
</dbReference>
<feature type="domain" description="TonB-dependent receptor plug" evidence="6">
    <location>
        <begin position="208"/>
        <end position="316"/>
    </location>
</feature>
<keyword evidence="1" id="KW-0813">Transport</keyword>
<organism evidence="7 8">
    <name type="scientific">Chitinophaga pinensis (strain ATCC 43595 / DSM 2588 / LMG 13176 / NBRC 15968 / NCIMB 11800 / UQM 2034)</name>
    <dbReference type="NCBI Taxonomy" id="485918"/>
    <lineage>
        <taxon>Bacteria</taxon>
        <taxon>Pseudomonadati</taxon>
        <taxon>Bacteroidota</taxon>
        <taxon>Chitinophagia</taxon>
        <taxon>Chitinophagales</taxon>
        <taxon>Chitinophagaceae</taxon>
        <taxon>Chitinophaga</taxon>
    </lineage>
</organism>
<sequence>MKITTVLLFFSLLQANASVFAQKMTLHERDISLKQFFVEVNKQTGYNVVWSAKMIKDLPRFNADFDNTPLETALKEVLKNTPLNYTIQDKNISIGMAHEGGAVKKNNIEAADADITVTGNVTDSKGQTMPGVTVTVADNPKIGTVTDANGNFVLTVKEGTVLRISYVGFVSQIFTVTSTNKALKVVLQDDIRRAEEVVITAFGKKERKEAVVGSVTSVRPADLKIPASNLTMALGGQAAGIIAYQPTGQPGQDNAQFFIRGVTTFGYKVDPLILIDNIELSTNDLARLNVDDIASFSILKDASATALYGARGANGVILVNTKEGKMGKLAINVRLENAISQNTQSLRIADPVTYMKLFNEGTLTRDPTQPLPFNQDKINNTINTINKAPGYNPYVYPAVDWLSVLLKKRTSTQRGNMSISGGSPLARYYVAGSYNLDHGNLAEDRNNNNNNNIKFQNYQLRSNVNLNLTKTTEIILRFSGTFSSYQGPLTTDGSFNSDIYNLALHTSPVLFPAYFPADSANLTTQHILFGAPQGTFNSIPFNNPYALLLRGHKTSSESRVLAQLELNQKFDFLTKGLHFHGLFETNRYAYFDANLGYKPFYYNVASYDRAKNSYSLSWLNQNPGDAIEYLEYFPGGSTINTNVYIQGNLDYSRQFKDHNVSGTLVLTRQQVVYSNASKLVDALPHRNMGLAGRAAYNYKGKYFAEFNFGYNGSERFSEEHRFGFFPTIGGGWIVSEEKFFQPLHNIFDRLKVRGSYGLVGNDAISDRRFFYSSNVNLAGGGGAEFGINRGYSRPGVAINNYPDPEVTWETSKQLNLALELTTLRNLNITAEYYNYNRYNILQKRSYIPTTNGLEADIYANLGKARSKGIDLSADYRSQLGKNLLVSGRGNFTLATSKYTYYEEPDYPEPWRRTVGHPIRSGYGYIAERLFVDDAEAQSSPSQIFSSTGKAPRGGDIKYYDLNGDGVINERDQTFVGYPMVPEIIYGGGFSIQYKSWDLSAFFQGQARVSFFIDPKRVSPFVQSPDSYVYGNTQLLKQFADSHWSEDNQDIYALYPRLGINRNDIENNLQPSTWWLRDGSYLRLKSAEIGYSLPAPVIKRLGIQKCRIYLNGMNLLTWSSFKLWDPELGGSGFAYPIQKVFNAGLNVNL</sequence>
<evidence type="ECO:0000313" key="7">
    <source>
        <dbReference type="EMBL" id="ACU60336.1"/>
    </source>
</evidence>
<dbReference type="Gene3D" id="2.60.40.1120">
    <property type="entry name" value="Carboxypeptidase-like, regulatory domain"/>
    <property type="match status" value="1"/>
</dbReference>
<dbReference type="Gene3D" id="2.170.130.10">
    <property type="entry name" value="TonB-dependent receptor, plug domain"/>
    <property type="match status" value="1"/>
</dbReference>
<evidence type="ECO:0000256" key="3">
    <source>
        <dbReference type="ARBA" id="ARBA00023237"/>
    </source>
</evidence>
<evidence type="ECO:0000256" key="4">
    <source>
        <dbReference type="SAM" id="SignalP"/>
    </source>
</evidence>
<dbReference type="InterPro" id="IPR037066">
    <property type="entry name" value="Plug_dom_sf"/>
</dbReference>
<dbReference type="FunFam" id="2.170.130.10:FF:000003">
    <property type="entry name" value="SusC/RagA family TonB-linked outer membrane protein"/>
    <property type="match status" value="1"/>
</dbReference>
<dbReference type="InterPro" id="IPR008969">
    <property type="entry name" value="CarboxyPept-like_regulatory"/>
</dbReference>
<evidence type="ECO:0000259" key="5">
    <source>
        <dbReference type="Pfam" id="PF07660"/>
    </source>
</evidence>
<evidence type="ECO:0000256" key="1">
    <source>
        <dbReference type="ARBA" id="ARBA00022448"/>
    </source>
</evidence>
<dbReference type="Pfam" id="PF07715">
    <property type="entry name" value="Plug"/>
    <property type="match status" value="1"/>
</dbReference>
<dbReference type="EMBL" id="CP001699">
    <property type="protein sequence ID" value="ACU60336.1"/>
    <property type="molecule type" value="Genomic_DNA"/>
</dbReference>